<dbReference type="Pfam" id="PF00201">
    <property type="entry name" value="UDPGT"/>
    <property type="match status" value="1"/>
</dbReference>
<evidence type="ECO:0000256" key="1">
    <source>
        <dbReference type="ARBA" id="ARBA00009995"/>
    </source>
</evidence>
<keyword evidence="3 4" id="KW-0808">Transferase</keyword>
<dbReference type="Pfam" id="PF26168">
    <property type="entry name" value="Glyco_transf_N"/>
    <property type="match status" value="1"/>
</dbReference>
<proteinExistence type="inferred from homology"/>
<dbReference type="PANTHER" id="PTHR11926">
    <property type="entry name" value="GLUCOSYL/GLUCURONOSYL TRANSFERASES"/>
    <property type="match status" value="1"/>
</dbReference>
<dbReference type="Gene3D" id="3.40.50.2000">
    <property type="entry name" value="Glycogen Phosphorylase B"/>
    <property type="match status" value="2"/>
</dbReference>
<dbReference type="PANTHER" id="PTHR11926:SF1516">
    <property type="entry name" value="GLYCOSYLTRANSFERASE"/>
    <property type="match status" value="1"/>
</dbReference>
<dbReference type="GO" id="GO:0080044">
    <property type="term" value="F:quercetin 7-O-glucosyltransferase activity"/>
    <property type="evidence" value="ECO:0007669"/>
    <property type="project" value="TreeGrafter"/>
</dbReference>
<evidence type="ECO:0000256" key="2">
    <source>
        <dbReference type="ARBA" id="ARBA00022676"/>
    </source>
</evidence>
<dbReference type="Proteomes" id="UP001187192">
    <property type="component" value="Unassembled WGS sequence"/>
</dbReference>
<evidence type="ECO:0000259" key="6">
    <source>
        <dbReference type="Pfam" id="PF26168"/>
    </source>
</evidence>
<name>A0AA87Z7N3_FICCA</name>
<dbReference type="AlphaFoldDB" id="A0AA87Z7N3"/>
<dbReference type="PROSITE" id="PS00375">
    <property type="entry name" value="UDPGT"/>
    <property type="match status" value="1"/>
</dbReference>
<dbReference type="EC" id="2.4.1.-" evidence="5"/>
<keyword evidence="2 4" id="KW-0328">Glycosyltransferase</keyword>
<dbReference type="GO" id="GO:0080043">
    <property type="term" value="F:quercetin 3-O-glucosyltransferase activity"/>
    <property type="evidence" value="ECO:0007669"/>
    <property type="project" value="TreeGrafter"/>
</dbReference>
<protein>
    <recommendedName>
        <fullName evidence="5">Glycosyltransferase</fullName>
        <ecNumber evidence="5">2.4.1.-</ecNumber>
    </recommendedName>
</protein>
<dbReference type="FunFam" id="3.40.50.2000:FF:000027">
    <property type="entry name" value="Glycosyltransferase"/>
    <property type="match status" value="1"/>
</dbReference>
<dbReference type="InterPro" id="IPR058980">
    <property type="entry name" value="Glyco_transf_N"/>
</dbReference>
<keyword evidence="8" id="KW-1185">Reference proteome</keyword>
<dbReference type="CDD" id="cd03784">
    <property type="entry name" value="GT1_Gtf-like"/>
    <property type="match status" value="1"/>
</dbReference>
<evidence type="ECO:0000256" key="4">
    <source>
        <dbReference type="RuleBase" id="RU003718"/>
    </source>
</evidence>
<evidence type="ECO:0000313" key="8">
    <source>
        <dbReference type="Proteomes" id="UP001187192"/>
    </source>
</evidence>
<gene>
    <name evidence="7" type="ORF">TIFTF001_001640</name>
</gene>
<evidence type="ECO:0000256" key="5">
    <source>
        <dbReference type="RuleBase" id="RU362057"/>
    </source>
</evidence>
<organism evidence="7 8">
    <name type="scientific">Ficus carica</name>
    <name type="common">Common fig</name>
    <dbReference type="NCBI Taxonomy" id="3494"/>
    <lineage>
        <taxon>Eukaryota</taxon>
        <taxon>Viridiplantae</taxon>
        <taxon>Streptophyta</taxon>
        <taxon>Embryophyta</taxon>
        <taxon>Tracheophyta</taxon>
        <taxon>Spermatophyta</taxon>
        <taxon>Magnoliopsida</taxon>
        <taxon>eudicotyledons</taxon>
        <taxon>Gunneridae</taxon>
        <taxon>Pentapetalae</taxon>
        <taxon>rosids</taxon>
        <taxon>fabids</taxon>
        <taxon>Rosales</taxon>
        <taxon>Moraceae</taxon>
        <taxon>Ficeae</taxon>
        <taxon>Ficus</taxon>
    </lineage>
</organism>
<comment type="similarity">
    <text evidence="1 4">Belongs to the UDP-glycosyltransferase family.</text>
</comment>
<sequence>MASVEVVASGSYKPHAVFIPFPLQSHIKAMLKFSKLLHRKGFSITFVNTEFNHNRFLRSTSPDLHSFLSGGFSDIHFRFETIPDGLPPSDPDSTQDIPSLCDSAWKNMSAPFLQLLKKINDNEKDAGGGVVSPVTCIVADGFMSFAVGSAAQQLGIPLVKFFSISACGLLALKQLRPALEKGLVPLKGESNLTNDILDTFIDWVPGMKSVRLRDLPALSQITDSDDLMFNFGMEIAEKAFETSAVVIHTFDALERDILDVLSSTLPNLFAIGPFQFLLNHLPKDPLKPIQYSLWKEETESLKWLNTQKPNSVIYVNFGSITVLTPQQVVEFGWGLANSNYPFFWVIRPDLVIGESACLSQEFMVETKERSLIASWCPQEDVLNHPSIAGFLTHCGWNSILESLSSGVPMLCYPFFAEQQTNCRFVCNEWDVGLEIDNDVKRGQVENLVRELMEREKGKNLKSKAMEWKKLAEEATGPQGSSSLNFLNLVNQVLLA</sequence>
<dbReference type="SUPFAM" id="SSF53756">
    <property type="entry name" value="UDP-Glycosyltransferase/glycogen phosphorylase"/>
    <property type="match status" value="1"/>
</dbReference>
<accession>A0AA87Z7N3</accession>
<evidence type="ECO:0000313" key="7">
    <source>
        <dbReference type="EMBL" id="GMN27439.1"/>
    </source>
</evidence>
<dbReference type="InterPro" id="IPR035595">
    <property type="entry name" value="UDP_glycos_trans_CS"/>
</dbReference>
<reference evidence="7" key="1">
    <citation type="submission" date="2023-07" db="EMBL/GenBank/DDBJ databases">
        <title>draft genome sequence of fig (Ficus carica).</title>
        <authorList>
            <person name="Takahashi T."/>
            <person name="Nishimura K."/>
        </authorList>
    </citation>
    <scope>NUCLEOTIDE SEQUENCE</scope>
</reference>
<evidence type="ECO:0000256" key="3">
    <source>
        <dbReference type="ARBA" id="ARBA00022679"/>
    </source>
</evidence>
<dbReference type="FunFam" id="3.40.50.2000:FF:000065">
    <property type="entry name" value="Glycosyltransferase"/>
    <property type="match status" value="1"/>
</dbReference>
<dbReference type="InterPro" id="IPR002213">
    <property type="entry name" value="UDP_glucos_trans"/>
</dbReference>
<feature type="domain" description="Glycosyltransferase N-terminal" evidence="6">
    <location>
        <begin position="17"/>
        <end position="151"/>
    </location>
</feature>
<dbReference type="EMBL" id="BTGU01000002">
    <property type="protein sequence ID" value="GMN27439.1"/>
    <property type="molecule type" value="Genomic_DNA"/>
</dbReference>
<comment type="caution">
    <text evidence="7">The sequence shown here is derived from an EMBL/GenBank/DDBJ whole genome shotgun (WGS) entry which is preliminary data.</text>
</comment>